<proteinExistence type="predicted"/>
<name>A0A1V0SJL2_9VIRU</name>
<accession>A0A1V0SJL2</accession>
<organism evidence="2">
    <name type="scientific">Klosneuvirus KNV1</name>
    <dbReference type="NCBI Taxonomy" id="1977640"/>
    <lineage>
        <taxon>Viruses</taxon>
        <taxon>Varidnaviria</taxon>
        <taxon>Bamfordvirae</taxon>
        <taxon>Nucleocytoviricota</taxon>
        <taxon>Megaviricetes</taxon>
        <taxon>Imitervirales</taxon>
        <taxon>Mimiviridae</taxon>
        <taxon>Klosneuvirinae</taxon>
        <taxon>Klosneuvirus</taxon>
    </lineage>
</organism>
<sequence length="324" mass="37782">MSSSELTIKQTHQNNFNGYNLISTLYTYDEINIIVENTVSKHKYQFTKVAKEILELTQKSKFEMEAEQLYNLYITAVNQKNDNIKLTTSWDSSNNLLLTISWTIQHEDMKLTRTFELLCQTVYQTDTERMEKMFIDFVKQKEKLEQLAEDLKKMDLHKKLTDVYDYVNSESDNLWNRCLKRTDNKIDDLKTEVNDALNMVNQGQNNLINVTVFADIYKSNDEEVFKMIVDKKSKRSKLFITAQIGLPNRLTVHQQKWTFGRKSQTIMTSPIQSPAGRNVPLLCMGMIIEHYETGPQTLTLTLPGTKIPFENNMPYCVVKVEEII</sequence>
<gene>
    <name evidence="2" type="ORF">Klosneuvirus_3_40</name>
</gene>
<evidence type="ECO:0000256" key="1">
    <source>
        <dbReference type="SAM" id="Coils"/>
    </source>
</evidence>
<evidence type="ECO:0000313" key="2">
    <source>
        <dbReference type="EMBL" id="ARF11905.1"/>
    </source>
</evidence>
<keyword evidence="1" id="KW-0175">Coiled coil</keyword>
<protein>
    <submittedName>
        <fullName evidence="2">Uncharacterized protein</fullName>
    </submittedName>
</protein>
<feature type="coiled-coil region" evidence="1">
    <location>
        <begin position="179"/>
        <end position="206"/>
    </location>
</feature>
<dbReference type="EMBL" id="KY684110">
    <property type="protein sequence ID" value="ARF11905.1"/>
    <property type="molecule type" value="Genomic_DNA"/>
</dbReference>
<reference evidence="2" key="1">
    <citation type="journal article" date="2017" name="Science">
        <title>Giant viruses with an expanded complement of translation system components.</title>
        <authorList>
            <person name="Schulz F."/>
            <person name="Yutin N."/>
            <person name="Ivanova N.N."/>
            <person name="Ortega D.R."/>
            <person name="Lee T.K."/>
            <person name="Vierheilig J."/>
            <person name="Daims H."/>
            <person name="Horn M."/>
            <person name="Wagner M."/>
            <person name="Jensen G.J."/>
            <person name="Kyrpides N.C."/>
            <person name="Koonin E.V."/>
            <person name="Woyke T."/>
        </authorList>
    </citation>
    <scope>NUCLEOTIDE SEQUENCE</scope>
    <source>
        <strain evidence="2">KNV1</strain>
    </source>
</reference>